<feature type="domain" description="YqeB PH" evidence="2">
    <location>
        <begin position="26"/>
        <end position="176"/>
    </location>
</feature>
<dbReference type="EMBL" id="BHXC01000006">
    <property type="protein sequence ID" value="GCB89781.1"/>
    <property type="molecule type" value="Genomic_DNA"/>
</dbReference>
<evidence type="ECO:0000259" key="2">
    <source>
        <dbReference type="Pfam" id="PF23494"/>
    </source>
</evidence>
<dbReference type="Pfam" id="PF23494">
    <property type="entry name" value="bPH_10"/>
    <property type="match status" value="1"/>
</dbReference>
<dbReference type="Proteomes" id="UP000288351">
    <property type="component" value="Unassembled WGS sequence"/>
</dbReference>
<evidence type="ECO:0000313" key="4">
    <source>
        <dbReference type="Proteomes" id="UP000288351"/>
    </source>
</evidence>
<accession>A0A059VYU4</accession>
<dbReference type="eggNOG" id="ENOG502ZBUP">
    <property type="taxonomic scope" value="Bacteria"/>
</dbReference>
<protein>
    <submittedName>
        <fullName evidence="3">Uncharacterized protein</fullName>
    </submittedName>
</protein>
<dbReference type="RefSeq" id="WP_016574440.1">
    <property type="nucleotide sequence ID" value="NZ_BHXC01000006.1"/>
</dbReference>
<name>A0A059VYU4_STRNR</name>
<dbReference type="Pfam" id="PF23493">
    <property type="entry name" value="CysS_C"/>
    <property type="match status" value="1"/>
</dbReference>
<evidence type="ECO:0000313" key="3">
    <source>
        <dbReference type="EMBL" id="GCB89781.1"/>
    </source>
</evidence>
<organism evidence="3 4">
    <name type="scientific">Streptomyces noursei</name>
    <name type="common">Streptomyces albulus</name>
    <dbReference type="NCBI Taxonomy" id="1971"/>
    <lineage>
        <taxon>Bacteria</taxon>
        <taxon>Bacillati</taxon>
        <taxon>Actinomycetota</taxon>
        <taxon>Actinomycetes</taxon>
        <taxon>Kitasatosporales</taxon>
        <taxon>Streptomycetaceae</taxon>
        <taxon>Streptomyces</taxon>
    </lineage>
</organism>
<feature type="domain" description="Cysteinyl-tRNA ligase anticodon binding" evidence="1">
    <location>
        <begin position="192"/>
        <end position="243"/>
    </location>
</feature>
<dbReference type="InterPro" id="IPR056411">
    <property type="entry name" value="CysS_C"/>
</dbReference>
<dbReference type="AlphaFoldDB" id="A0A059VYU4"/>
<reference evidence="3 4" key="1">
    <citation type="journal article" date="2019" name="Microbiol. Resour. Announc.">
        <title>Draft Genome Sequence of the Most Traditional epsilon-Poly-l-Lysine Producer, Streptomyces albulus NBRC14147.</title>
        <authorList>
            <person name="Yamanaka K."/>
            <person name="Hamano Y."/>
        </authorList>
    </citation>
    <scope>NUCLEOTIDE SEQUENCE [LARGE SCALE GENOMIC DNA]</scope>
    <source>
        <strain evidence="3 4">NBRC 14147</strain>
    </source>
</reference>
<dbReference type="STRING" id="68570.DC74_1652"/>
<proteinExistence type="predicted"/>
<comment type="caution">
    <text evidence="3">The sequence shown here is derived from an EMBL/GenBank/DDBJ whole genome shotgun (WGS) entry which is preliminary data.</text>
</comment>
<dbReference type="InterPro" id="IPR057798">
    <property type="entry name" value="PH_YqeB"/>
</dbReference>
<gene>
    <name evidence="3" type="ORF">SALB_02470</name>
</gene>
<sequence>MDIEKPQPTGRPEDPGPQAGQPTPPTVLADSPALVVTVCVAFAAAGAGLGWLVRLLAKWLVTLEHAPWQGPARLLTAIPEPWLTIGLLTVGAAVGLAVALFGQHDELAVTVADDEVVLTRRAKPVALPRATVHLAFRDRKELVLLGRDSAELAREGCTLDAERLAGAFRAHGYAWADGDPHEDEFRRWVPDTPNLPVGANALFTARERALGKSDTADDARELRAELARLGVVVRDKDKRQFWRLVPQDQPPRDQGASDPDPSDTP</sequence>
<evidence type="ECO:0000259" key="1">
    <source>
        <dbReference type="Pfam" id="PF23493"/>
    </source>
</evidence>